<dbReference type="InterPro" id="IPR035965">
    <property type="entry name" value="PAS-like_dom_sf"/>
</dbReference>
<dbReference type="RefSeq" id="WP_173765148.1">
    <property type="nucleotide sequence ID" value="NZ_CP048836.1"/>
</dbReference>
<evidence type="ECO:0000256" key="2">
    <source>
        <dbReference type="ARBA" id="ARBA00004429"/>
    </source>
</evidence>
<dbReference type="Pfam" id="PF08448">
    <property type="entry name" value="PAS_4"/>
    <property type="match status" value="2"/>
</dbReference>
<dbReference type="InterPro" id="IPR050351">
    <property type="entry name" value="BphY/WalK/GraS-like"/>
</dbReference>
<name>A0A6C1B2V0_9RHOO</name>
<evidence type="ECO:0000259" key="10">
    <source>
        <dbReference type="PROSITE" id="PS50113"/>
    </source>
</evidence>
<accession>A0A6C1B2V0</accession>
<dbReference type="InterPro" id="IPR013656">
    <property type="entry name" value="PAS_4"/>
</dbReference>
<dbReference type="InterPro" id="IPR013767">
    <property type="entry name" value="PAS_fold"/>
</dbReference>
<dbReference type="CDD" id="cd00130">
    <property type="entry name" value="PAS"/>
    <property type="match status" value="5"/>
</dbReference>
<dbReference type="Pfam" id="PF02518">
    <property type="entry name" value="HATPase_c"/>
    <property type="match status" value="1"/>
</dbReference>
<feature type="domain" description="PAS" evidence="9">
    <location>
        <begin position="401"/>
        <end position="447"/>
    </location>
</feature>
<evidence type="ECO:0000256" key="7">
    <source>
        <dbReference type="ARBA" id="ARBA00023136"/>
    </source>
</evidence>
<dbReference type="GO" id="GO:0000155">
    <property type="term" value="F:phosphorelay sensor kinase activity"/>
    <property type="evidence" value="ECO:0007669"/>
    <property type="project" value="InterPro"/>
</dbReference>
<comment type="subcellular location">
    <subcellularLocation>
        <location evidence="2">Cell inner membrane</location>
        <topology evidence="2">Multi-pass membrane protein</topology>
    </subcellularLocation>
</comment>
<dbReference type="PRINTS" id="PR00344">
    <property type="entry name" value="BCTRLSENSOR"/>
</dbReference>
<dbReference type="GO" id="GO:0006355">
    <property type="term" value="P:regulation of DNA-templated transcription"/>
    <property type="evidence" value="ECO:0007669"/>
    <property type="project" value="InterPro"/>
</dbReference>
<evidence type="ECO:0000256" key="6">
    <source>
        <dbReference type="ARBA" id="ARBA00022777"/>
    </source>
</evidence>
<dbReference type="NCBIfam" id="TIGR00229">
    <property type="entry name" value="sensory_box"/>
    <property type="match status" value="4"/>
</dbReference>
<feature type="domain" description="Histidine kinase" evidence="8">
    <location>
        <begin position="803"/>
        <end position="1017"/>
    </location>
</feature>
<dbReference type="PANTHER" id="PTHR42878:SF15">
    <property type="entry name" value="BACTERIOPHYTOCHROME"/>
    <property type="match status" value="1"/>
</dbReference>
<dbReference type="Gene3D" id="3.30.450.20">
    <property type="entry name" value="PAS domain"/>
    <property type="match status" value="5"/>
</dbReference>
<evidence type="ECO:0000313" key="11">
    <source>
        <dbReference type="EMBL" id="QID17956.1"/>
    </source>
</evidence>
<dbReference type="PROSITE" id="PS50112">
    <property type="entry name" value="PAS"/>
    <property type="match status" value="3"/>
</dbReference>
<dbReference type="Gene3D" id="3.30.565.10">
    <property type="entry name" value="Histidine kinase-like ATPase, C-terminal domain"/>
    <property type="match status" value="1"/>
</dbReference>
<dbReference type="SUPFAM" id="SSF47384">
    <property type="entry name" value="Homodimeric domain of signal transducing histidine kinase"/>
    <property type="match status" value="1"/>
</dbReference>
<dbReference type="InterPro" id="IPR000700">
    <property type="entry name" value="PAS-assoc_C"/>
</dbReference>
<sequence length="1026" mass="114271">MLFAAWAIWLALQFTAPDALALGAGLLPLLVTAYLLRTPDATRAARERLPRWRLTREGGVYRFEALNAAARNLPSARLDALDAATLTDLVDRPDASPVLIPGESERHPLCLQVLAAETERWEIVATDATAQARQARALAALEANVHEALSCDFHVLYRLDYRRQGYDYISPVAAQVTGIALDELMADGGVRRIHERIPDADLIRLRADVREAVDRAEAGHVDCNLEYRLRDTGGRVRWFRDSLRILLDEDGAMTHITGAILEVTDTRMAGEHLRVTLHSIGDGVISTDAAGRITLINPQAVTLTGWREDEAMGRPLSEVLKLRDAGTGEPVPCPIDRVLDGGRMVRLGEALNLENRAGEHIPVTDSVAPILMTGDRAPLGAVVVLRDERQARQSLQKLHESEARYRTLVESSPVGIFHFDCQQTITFLNNRFAEILHTRPDALIGTSVAALTDQSILPTIQAALRGQPGRYEGAFSTAGDEVLTRLSIRTAPAFGANGEVMGGVAIVEDNTARYEAERKLRESETRYALAMRGTNEGLWDWNPLTKELFLSSRLMALLGEAPNAIRTTSDAWLSRLHPDDRDTYYARMVAHLKGETNHFEFEFRLVADSGDYRWFRSRGVAQRDEHGQAYRMVGSIGDITARKRAQMQLTNELAFSRTLVDSLPVGLCVAQRDGALTMINQFFARLAGVSLRDLRRLSALDLIVAEDRPVIAQRMERAFEEGTAWAETLVINPEGRTIPVHFLARRVTLYDTDQLLCIATDISERRKAEEKMRNINRDLELRVQDRTAQLAAAVKELEAFSYSVSHDLRAPLRAIDGYTRIIRDDYRDAFSADAHTLFERMLAAVARMSELIDDLLELSRVSRRPLRRAPIDLSEIARAVVDDLAQRHPDRQVDVEIAGDLNVVADAKLLKIAVENLLGNAWKFTAKRDHAHIRFDRLNENDEIVFCVQDNGAGFDMRYADKLFGAFQRLHTDRDFEGTGIGLATVARIIQRHGGRVWASGEPEAGACFYFTLGEAGADSTPTRST</sequence>
<dbReference type="Proteomes" id="UP000501991">
    <property type="component" value="Chromosome"/>
</dbReference>
<feature type="domain" description="PAC" evidence="10">
    <location>
        <begin position="599"/>
        <end position="651"/>
    </location>
</feature>
<keyword evidence="12" id="KW-1185">Reference proteome</keyword>
<dbReference type="PANTHER" id="PTHR42878">
    <property type="entry name" value="TWO-COMPONENT HISTIDINE KINASE"/>
    <property type="match status" value="1"/>
</dbReference>
<protein>
    <recommendedName>
        <fullName evidence="3">histidine kinase</fullName>
        <ecNumber evidence="3">2.7.13.3</ecNumber>
    </recommendedName>
</protein>
<dbReference type="EC" id="2.7.13.3" evidence="3"/>
<dbReference type="FunFam" id="3.30.565.10:FF:000006">
    <property type="entry name" value="Sensor histidine kinase WalK"/>
    <property type="match status" value="1"/>
</dbReference>
<keyword evidence="7" id="KW-0472">Membrane</keyword>
<keyword evidence="5" id="KW-0808">Transferase</keyword>
<evidence type="ECO:0000256" key="5">
    <source>
        <dbReference type="ARBA" id="ARBA00022679"/>
    </source>
</evidence>
<evidence type="ECO:0000256" key="3">
    <source>
        <dbReference type="ARBA" id="ARBA00012438"/>
    </source>
</evidence>
<dbReference type="InterPro" id="IPR001610">
    <property type="entry name" value="PAC"/>
</dbReference>
<dbReference type="GO" id="GO:0030295">
    <property type="term" value="F:protein kinase activator activity"/>
    <property type="evidence" value="ECO:0007669"/>
    <property type="project" value="TreeGrafter"/>
</dbReference>
<keyword evidence="6" id="KW-0418">Kinase</keyword>
<organism evidence="11 12">
    <name type="scientific">Nitrogeniibacter mangrovi</name>
    <dbReference type="NCBI Taxonomy" id="2016596"/>
    <lineage>
        <taxon>Bacteria</taxon>
        <taxon>Pseudomonadati</taxon>
        <taxon>Pseudomonadota</taxon>
        <taxon>Betaproteobacteria</taxon>
        <taxon>Rhodocyclales</taxon>
        <taxon>Zoogloeaceae</taxon>
        <taxon>Nitrogeniibacter</taxon>
    </lineage>
</organism>
<dbReference type="SUPFAM" id="SSF55874">
    <property type="entry name" value="ATPase domain of HSP90 chaperone/DNA topoisomerase II/histidine kinase"/>
    <property type="match status" value="1"/>
</dbReference>
<evidence type="ECO:0000256" key="1">
    <source>
        <dbReference type="ARBA" id="ARBA00000085"/>
    </source>
</evidence>
<dbReference type="InterPro" id="IPR013655">
    <property type="entry name" value="PAS_fold_3"/>
</dbReference>
<dbReference type="CDD" id="cd00082">
    <property type="entry name" value="HisKA"/>
    <property type="match status" value="1"/>
</dbReference>
<dbReference type="Pfam" id="PF00512">
    <property type="entry name" value="HisKA"/>
    <property type="match status" value="1"/>
</dbReference>
<comment type="catalytic activity">
    <reaction evidence="1">
        <text>ATP + protein L-histidine = ADP + protein N-phospho-L-histidine.</text>
        <dbReference type="EC" id="2.7.13.3"/>
    </reaction>
</comment>
<dbReference type="InterPro" id="IPR003594">
    <property type="entry name" value="HATPase_dom"/>
</dbReference>
<dbReference type="AlphaFoldDB" id="A0A6C1B2V0"/>
<evidence type="ECO:0000313" key="12">
    <source>
        <dbReference type="Proteomes" id="UP000501991"/>
    </source>
</evidence>
<dbReference type="InterPro" id="IPR003661">
    <property type="entry name" value="HisK_dim/P_dom"/>
</dbReference>
<dbReference type="GO" id="GO:0000156">
    <property type="term" value="F:phosphorelay response regulator activity"/>
    <property type="evidence" value="ECO:0007669"/>
    <property type="project" value="TreeGrafter"/>
</dbReference>
<evidence type="ECO:0000259" key="8">
    <source>
        <dbReference type="PROSITE" id="PS50109"/>
    </source>
</evidence>
<keyword evidence="4" id="KW-0597">Phosphoprotein</keyword>
<dbReference type="InterPro" id="IPR005467">
    <property type="entry name" value="His_kinase_dom"/>
</dbReference>
<dbReference type="KEGG" id="azq:G3580_10075"/>
<dbReference type="Pfam" id="PF00989">
    <property type="entry name" value="PAS"/>
    <property type="match status" value="1"/>
</dbReference>
<dbReference type="InterPro" id="IPR036890">
    <property type="entry name" value="HATPase_C_sf"/>
</dbReference>
<dbReference type="GO" id="GO:0005886">
    <property type="term" value="C:plasma membrane"/>
    <property type="evidence" value="ECO:0007669"/>
    <property type="project" value="UniProtKB-SubCell"/>
</dbReference>
<dbReference type="SMART" id="SM00387">
    <property type="entry name" value="HATPase_c"/>
    <property type="match status" value="1"/>
</dbReference>
<gene>
    <name evidence="11" type="ORF">G3580_10075</name>
</gene>
<dbReference type="PROSITE" id="PS50109">
    <property type="entry name" value="HIS_KIN"/>
    <property type="match status" value="1"/>
</dbReference>
<dbReference type="Pfam" id="PF08447">
    <property type="entry name" value="PAS_3"/>
    <property type="match status" value="2"/>
</dbReference>
<dbReference type="Gene3D" id="1.10.287.130">
    <property type="match status" value="1"/>
</dbReference>
<dbReference type="SMART" id="SM00086">
    <property type="entry name" value="PAC"/>
    <property type="match status" value="3"/>
</dbReference>
<reference evidence="11 12" key="1">
    <citation type="submission" date="2020-02" db="EMBL/GenBank/DDBJ databases">
        <title>Nitrogenibacter mangrovi gen. nov., sp. nov. isolated from mangrove sediment, a denitrifying betaproteobacterium.</title>
        <authorList>
            <person name="Liao H."/>
            <person name="Tian Y."/>
        </authorList>
    </citation>
    <scope>NUCLEOTIDE SEQUENCE [LARGE SCALE GENOMIC DNA]</scope>
    <source>
        <strain evidence="11 12">M9-3-2</strain>
    </source>
</reference>
<evidence type="ECO:0000259" key="9">
    <source>
        <dbReference type="PROSITE" id="PS50112"/>
    </source>
</evidence>
<dbReference type="PROSITE" id="PS50113">
    <property type="entry name" value="PAC"/>
    <property type="match status" value="2"/>
</dbReference>
<dbReference type="SMART" id="SM00091">
    <property type="entry name" value="PAS"/>
    <property type="match status" value="5"/>
</dbReference>
<feature type="domain" description="PAC" evidence="10">
    <location>
        <begin position="223"/>
        <end position="275"/>
    </location>
</feature>
<dbReference type="FunFam" id="1.10.287.130:FF:000070">
    <property type="entry name" value="Histidine kinase sensor protein"/>
    <property type="match status" value="1"/>
</dbReference>
<evidence type="ECO:0000256" key="4">
    <source>
        <dbReference type="ARBA" id="ARBA00022553"/>
    </source>
</evidence>
<dbReference type="GO" id="GO:0007234">
    <property type="term" value="P:osmosensory signaling via phosphorelay pathway"/>
    <property type="evidence" value="ECO:0007669"/>
    <property type="project" value="TreeGrafter"/>
</dbReference>
<feature type="domain" description="PAS" evidence="9">
    <location>
        <begin position="652"/>
        <end position="722"/>
    </location>
</feature>
<dbReference type="InterPro" id="IPR004358">
    <property type="entry name" value="Sig_transdc_His_kin-like_C"/>
</dbReference>
<feature type="domain" description="PAS" evidence="9">
    <location>
        <begin position="269"/>
        <end position="342"/>
    </location>
</feature>
<proteinExistence type="predicted"/>
<dbReference type="EMBL" id="CP048836">
    <property type="protein sequence ID" value="QID17956.1"/>
    <property type="molecule type" value="Genomic_DNA"/>
</dbReference>
<dbReference type="SUPFAM" id="SSF55785">
    <property type="entry name" value="PYP-like sensor domain (PAS domain)"/>
    <property type="match status" value="5"/>
</dbReference>
<dbReference type="InterPro" id="IPR036097">
    <property type="entry name" value="HisK_dim/P_sf"/>
</dbReference>
<dbReference type="SMART" id="SM00388">
    <property type="entry name" value="HisKA"/>
    <property type="match status" value="1"/>
</dbReference>
<dbReference type="InterPro" id="IPR000014">
    <property type="entry name" value="PAS"/>
</dbReference>